<evidence type="ECO:0000313" key="1">
    <source>
        <dbReference type="EMBL" id="MFC5889683.1"/>
    </source>
</evidence>
<name>A0ABW1F637_9ACTN</name>
<keyword evidence="2" id="KW-1185">Reference proteome</keyword>
<dbReference type="RefSeq" id="WP_345327600.1">
    <property type="nucleotide sequence ID" value="NZ_BAAAVH010000010.1"/>
</dbReference>
<reference evidence="2" key="1">
    <citation type="journal article" date="2019" name="Int. J. Syst. Evol. Microbiol.">
        <title>The Global Catalogue of Microorganisms (GCM) 10K type strain sequencing project: providing services to taxonomists for standard genome sequencing and annotation.</title>
        <authorList>
            <consortium name="The Broad Institute Genomics Platform"/>
            <consortium name="The Broad Institute Genome Sequencing Center for Infectious Disease"/>
            <person name="Wu L."/>
            <person name="Ma J."/>
        </authorList>
    </citation>
    <scope>NUCLEOTIDE SEQUENCE [LARGE SCALE GENOMIC DNA]</scope>
    <source>
        <strain evidence="2">CGMCC 4.1469</strain>
    </source>
</reference>
<gene>
    <name evidence="1" type="ORF">ACFP0N_32425</name>
</gene>
<sequence length="300" mass="31877">MHGIALHQVVTILDTSRLSYMPYEPVIEREPPCMYGPLVEEAVRLDPDFVPGATEDLSLDVSAARLRELAAAVGTEVWFKHACGTGLPVRLDEARTVFLGVDGMPVASASAADDLKGVTNALFLLAKQSEQLEAQRNALIQHAGTLGAGAEDLLLSGLDRAGVEKVMAGPVEAAAHQSRALRVLELAGIPTAAVAALHNSRWNSARLGRASDCPESAATIHFWVDVTLEGFGSPKELWLGPQYHRSDEEAAFYSREAAALARRASGVLQGAGFVVSPRPSTKAGHPEAALQPHFVLAPLN</sequence>
<protein>
    <submittedName>
        <fullName evidence="1">Uncharacterized protein</fullName>
    </submittedName>
</protein>
<proteinExistence type="predicted"/>
<organism evidence="1 2">
    <name type="scientific">Kitasatospora aburaviensis</name>
    <dbReference type="NCBI Taxonomy" id="67265"/>
    <lineage>
        <taxon>Bacteria</taxon>
        <taxon>Bacillati</taxon>
        <taxon>Actinomycetota</taxon>
        <taxon>Actinomycetes</taxon>
        <taxon>Kitasatosporales</taxon>
        <taxon>Streptomycetaceae</taxon>
        <taxon>Kitasatospora</taxon>
    </lineage>
</organism>
<dbReference type="Proteomes" id="UP001596067">
    <property type="component" value="Unassembled WGS sequence"/>
</dbReference>
<dbReference type="EMBL" id="JBHSOD010000062">
    <property type="protein sequence ID" value="MFC5889683.1"/>
    <property type="molecule type" value="Genomic_DNA"/>
</dbReference>
<evidence type="ECO:0000313" key="2">
    <source>
        <dbReference type="Proteomes" id="UP001596067"/>
    </source>
</evidence>
<accession>A0ABW1F637</accession>
<comment type="caution">
    <text evidence="1">The sequence shown here is derived from an EMBL/GenBank/DDBJ whole genome shotgun (WGS) entry which is preliminary data.</text>
</comment>